<dbReference type="PROSITE" id="PS50929">
    <property type="entry name" value="ABC_TM1F"/>
    <property type="match status" value="1"/>
</dbReference>
<evidence type="ECO:0000256" key="2">
    <source>
        <dbReference type="ARBA" id="ARBA00022448"/>
    </source>
</evidence>
<evidence type="ECO:0000256" key="7">
    <source>
        <dbReference type="ARBA" id="ARBA00023180"/>
    </source>
</evidence>
<dbReference type="Gene3D" id="1.20.1560.10">
    <property type="entry name" value="ABC transporter type 1, transmembrane domain"/>
    <property type="match status" value="1"/>
</dbReference>
<keyword evidence="2" id="KW-0813">Transport</keyword>
<evidence type="ECO:0000256" key="1">
    <source>
        <dbReference type="ARBA" id="ARBA00007577"/>
    </source>
</evidence>
<name>A0A2P5A9M9_PARAD</name>
<dbReference type="OrthoDB" id="6500128at2759"/>
<dbReference type="SUPFAM" id="SSF90123">
    <property type="entry name" value="ABC transporter transmembrane region"/>
    <property type="match status" value="1"/>
</dbReference>
<dbReference type="STRING" id="3476.A0A2P5A9M9"/>
<evidence type="ECO:0000259" key="8">
    <source>
        <dbReference type="PROSITE" id="PS50929"/>
    </source>
</evidence>
<evidence type="ECO:0000256" key="4">
    <source>
        <dbReference type="ARBA" id="ARBA00022737"/>
    </source>
</evidence>
<organism evidence="9 10">
    <name type="scientific">Parasponia andersonii</name>
    <name type="common">Sponia andersonii</name>
    <dbReference type="NCBI Taxonomy" id="3476"/>
    <lineage>
        <taxon>Eukaryota</taxon>
        <taxon>Viridiplantae</taxon>
        <taxon>Streptophyta</taxon>
        <taxon>Embryophyta</taxon>
        <taxon>Tracheophyta</taxon>
        <taxon>Spermatophyta</taxon>
        <taxon>Magnoliopsida</taxon>
        <taxon>eudicotyledons</taxon>
        <taxon>Gunneridae</taxon>
        <taxon>Pentapetalae</taxon>
        <taxon>rosids</taxon>
        <taxon>fabids</taxon>
        <taxon>Rosales</taxon>
        <taxon>Cannabaceae</taxon>
        <taxon>Parasponia</taxon>
    </lineage>
</organism>
<keyword evidence="6" id="KW-0472">Membrane</keyword>
<dbReference type="AlphaFoldDB" id="A0A2P5A9M9"/>
<dbReference type="Proteomes" id="UP000237105">
    <property type="component" value="Unassembled WGS sequence"/>
</dbReference>
<dbReference type="PANTHER" id="PTHR45136">
    <property type="entry name" value="ABC TRANSPORTER DOMAIN-CONTAINING PROTEIN"/>
    <property type="match status" value="1"/>
</dbReference>
<evidence type="ECO:0000256" key="3">
    <source>
        <dbReference type="ARBA" id="ARBA00022692"/>
    </source>
</evidence>
<evidence type="ECO:0000313" key="10">
    <source>
        <dbReference type="Proteomes" id="UP000237105"/>
    </source>
</evidence>
<protein>
    <submittedName>
        <fullName evidence="9">ABC transporter type 1, transmembrane domain containing protein</fullName>
    </submittedName>
</protein>
<dbReference type="GO" id="GO:0016020">
    <property type="term" value="C:membrane"/>
    <property type="evidence" value="ECO:0007669"/>
    <property type="project" value="InterPro"/>
</dbReference>
<gene>
    <name evidence="9" type="ORF">PanWU01x14_354410</name>
</gene>
<feature type="domain" description="ABC transmembrane type-1" evidence="8">
    <location>
        <begin position="1"/>
        <end position="53"/>
    </location>
</feature>
<proteinExistence type="inferred from homology"/>
<feature type="non-terminal residue" evidence="9">
    <location>
        <position position="1"/>
    </location>
</feature>
<keyword evidence="4" id="KW-0677">Repeat</keyword>
<evidence type="ECO:0000256" key="5">
    <source>
        <dbReference type="ARBA" id="ARBA00022989"/>
    </source>
</evidence>
<keyword evidence="5" id="KW-1133">Transmembrane helix</keyword>
<dbReference type="EMBL" id="JXTB01000744">
    <property type="protein sequence ID" value="PON33247.1"/>
    <property type="molecule type" value="Genomic_DNA"/>
</dbReference>
<dbReference type="GO" id="GO:0005524">
    <property type="term" value="F:ATP binding"/>
    <property type="evidence" value="ECO:0007669"/>
    <property type="project" value="InterPro"/>
</dbReference>
<reference evidence="10" key="1">
    <citation type="submission" date="2016-06" db="EMBL/GenBank/DDBJ databases">
        <title>Parallel loss of symbiosis genes in relatives of nitrogen-fixing non-legume Parasponia.</title>
        <authorList>
            <person name="Van Velzen R."/>
            <person name="Holmer R."/>
            <person name="Bu F."/>
            <person name="Rutten L."/>
            <person name="Van Zeijl A."/>
            <person name="Liu W."/>
            <person name="Santuari L."/>
            <person name="Cao Q."/>
            <person name="Sharma T."/>
            <person name="Shen D."/>
            <person name="Roswanjaya Y."/>
            <person name="Wardhani T."/>
            <person name="Kalhor M.S."/>
            <person name="Jansen J."/>
            <person name="Van den Hoogen J."/>
            <person name="Gungor B."/>
            <person name="Hartog M."/>
            <person name="Hontelez J."/>
            <person name="Verver J."/>
            <person name="Yang W.-C."/>
            <person name="Schijlen E."/>
            <person name="Repin R."/>
            <person name="Schilthuizen M."/>
            <person name="Schranz E."/>
            <person name="Heidstra R."/>
            <person name="Miyata K."/>
            <person name="Fedorova E."/>
            <person name="Kohlen W."/>
            <person name="Bisseling T."/>
            <person name="Smit S."/>
            <person name="Geurts R."/>
        </authorList>
    </citation>
    <scope>NUCLEOTIDE SEQUENCE [LARGE SCALE GENOMIC DNA]</scope>
    <source>
        <strain evidence="10">cv. WU1-14</strain>
    </source>
</reference>
<comment type="caution">
    <text evidence="9">The sequence shown here is derived from an EMBL/GenBank/DDBJ whole genome shotgun (WGS) entry which is preliminary data.</text>
</comment>
<comment type="similarity">
    <text evidence="1">Belongs to the ABC transporter superfamily. ABCB family. Multidrug resistance exporter (TC 3.A.1.201) subfamily.</text>
</comment>
<keyword evidence="10" id="KW-1185">Reference proteome</keyword>
<accession>A0A2P5A9M9</accession>
<keyword evidence="7" id="KW-0325">Glycoprotein</keyword>
<sequence length="53" mass="6250">SRKAIKEQDDSTKLAYEAVSNVRTIKAFSSQDQILKWLEKIQECPQKERNRQL</sequence>
<evidence type="ECO:0000313" key="9">
    <source>
        <dbReference type="EMBL" id="PON33247.1"/>
    </source>
</evidence>
<dbReference type="GO" id="GO:0140359">
    <property type="term" value="F:ABC-type transporter activity"/>
    <property type="evidence" value="ECO:0007669"/>
    <property type="project" value="InterPro"/>
</dbReference>
<dbReference type="PANTHER" id="PTHR45136:SF2">
    <property type="entry name" value="ABC TRANSPORTER DOMAIN-CONTAINING PROTEIN"/>
    <property type="match status" value="1"/>
</dbReference>
<evidence type="ECO:0000256" key="6">
    <source>
        <dbReference type="ARBA" id="ARBA00023136"/>
    </source>
</evidence>
<keyword evidence="3 9" id="KW-0812">Transmembrane</keyword>
<dbReference type="InterPro" id="IPR036640">
    <property type="entry name" value="ABC1_TM_sf"/>
</dbReference>
<dbReference type="InterPro" id="IPR011527">
    <property type="entry name" value="ABC1_TM_dom"/>
</dbReference>